<dbReference type="Pfam" id="PF05362">
    <property type="entry name" value="Lon_C"/>
    <property type="match status" value="1"/>
</dbReference>
<feature type="active site" evidence="1">
    <location>
        <position position="244"/>
    </location>
</feature>
<feature type="domain" description="Lon proteolytic" evidence="2">
    <location>
        <begin position="239"/>
        <end position="336"/>
    </location>
</feature>
<sequence length="350" mass="35882">MTRQTWTALISALLFVALAVPLAVLPVPFVAWSPGGTADVLGEIDGRPLIAVDGVPTFPTTGQLDLTVVSGTSADSRLTLPEALAAYWLPGRDTLPRDAVFPPGRSADEVKQAETQMMETSQDDAVVAALRAAGQPVEQRPAVASVTVGGPAYGKLLPGDLIASVDGADTADADAVSAQIRSHRPGEQLDFVVLRDRRETTVRIAAAQSGSDPGVAVVGITVGQGYAYTPRITFDLGQQIGGPSAGLVFALGIYDKITAGEMLAGRDVAGTGTITPSGDVGAIGGVRQKLASAERAGASVFLVPSGNCADLTGVRTDVTVVKVSTLNEAISQLRVLEVPGGEQRVTTCGS</sequence>
<dbReference type="InterPro" id="IPR020568">
    <property type="entry name" value="Ribosomal_Su5_D2-typ_SF"/>
</dbReference>
<dbReference type="EC" id="3.4.21.53" evidence="1"/>
<keyword evidence="1" id="KW-0645">Protease</keyword>
<comment type="catalytic activity">
    <reaction evidence="1">
        <text>Hydrolysis of proteins in presence of ATP.</text>
        <dbReference type="EC" id="3.4.21.53"/>
    </reaction>
</comment>
<keyword evidence="4" id="KW-1185">Reference proteome</keyword>
<dbReference type="SUPFAM" id="SSF54211">
    <property type="entry name" value="Ribosomal protein S5 domain 2-like"/>
    <property type="match status" value="1"/>
</dbReference>
<dbReference type="InterPro" id="IPR027065">
    <property type="entry name" value="Lon_Prtase"/>
</dbReference>
<gene>
    <name evidence="3" type="ORF">GCM10022204_37000</name>
</gene>
<protein>
    <recommendedName>
        <fullName evidence="1">endopeptidase La</fullName>
        <ecNumber evidence="1">3.4.21.53</ecNumber>
    </recommendedName>
</protein>
<dbReference type="InterPro" id="IPR036034">
    <property type="entry name" value="PDZ_sf"/>
</dbReference>
<keyword evidence="1" id="KW-0378">Hydrolase</keyword>
<dbReference type="Pfam" id="PF13180">
    <property type="entry name" value="PDZ_2"/>
    <property type="match status" value="1"/>
</dbReference>
<accession>A0ABP7E7G3</accession>
<dbReference type="InterPro" id="IPR008269">
    <property type="entry name" value="Lon_proteolytic"/>
</dbReference>
<keyword evidence="1" id="KW-0720">Serine protease</keyword>
<evidence type="ECO:0000313" key="4">
    <source>
        <dbReference type="Proteomes" id="UP001500051"/>
    </source>
</evidence>
<dbReference type="InterPro" id="IPR014721">
    <property type="entry name" value="Ribsml_uS5_D2-typ_fold_subgr"/>
</dbReference>
<evidence type="ECO:0000259" key="2">
    <source>
        <dbReference type="PROSITE" id="PS51786"/>
    </source>
</evidence>
<dbReference type="RefSeq" id="WP_344813940.1">
    <property type="nucleotide sequence ID" value="NZ_BAAAYX010000020.1"/>
</dbReference>
<organism evidence="3 4">
    <name type="scientific">Microlunatus aurantiacus</name>
    <dbReference type="NCBI Taxonomy" id="446786"/>
    <lineage>
        <taxon>Bacteria</taxon>
        <taxon>Bacillati</taxon>
        <taxon>Actinomycetota</taxon>
        <taxon>Actinomycetes</taxon>
        <taxon>Propionibacteriales</taxon>
        <taxon>Propionibacteriaceae</taxon>
        <taxon>Microlunatus</taxon>
    </lineage>
</organism>
<dbReference type="Gene3D" id="3.30.230.10">
    <property type="match status" value="1"/>
</dbReference>
<dbReference type="Gene3D" id="2.30.42.10">
    <property type="match status" value="1"/>
</dbReference>
<dbReference type="PANTHER" id="PTHR10046">
    <property type="entry name" value="ATP DEPENDENT LON PROTEASE FAMILY MEMBER"/>
    <property type="match status" value="1"/>
</dbReference>
<dbReference type="SUPFAM" id="SSF50156">
    <property type="entry name" value="PDZ domain-like"/>
    <property type="match status" value="1"/>
</dbReference>
<dbReference type="PROSITE" id="PS51786">
    <property type="entry name" value="LON_PROTEOLYTIC"/>
    <property type="match status" value="1"/>
</dbReference>
<reference evidence="4" key="1">
    <citation type="journal article" date="2019" name="Int. J. Syst. Evol. Microbiol.">
        <title>The Global Catalogue of Microorganisms (GCM) 10K type strain sequencing project: providing services to taxonomists for standard genome sequencing and annotation.</title>
        <authorList>
            <consortium name="The Broad Institute Genomics Platform"/>
            <consortium name="The Broad Institute Genome Sequencing Center for Infectious Disease"/>
            <person name="Wu L."/>
            <person name="Ma J."/>
        </authorList>
    </citation>
    <scope>NUCLEOTIDE SEQUENCE [LARGE SCALE GENOMIC DNA]</scope>
    <source>
        <strain evidence="4">JCM 16548</strain>
    </source>
</reference>
<dbReference type="InterPro" id="IPR001478">
    <property type="entry name" value="PDZ"/>
</dbReference>
<dbReference type="Proteomes" id="UP001500051">
    <property type="component" value="Unassembled WGS sequence"/>
</dbReference>
<comment type="similarity">
    <text evidence="1">Belongs to the peptidase S16 family.</text>
</comment>
<proteinExistence type="inferred from homology"/>
<name>A0ABP7E7G3_9ACTN</name>
<dbReference type="EMBL" id="BAAAYX010000020">
    <property type="protein sequence ID" value="GAA3714472.1"/>
    <property type="molecule type" value="Genomic_DNA"/>
</dbReference>
<feature type="active site" evidence="1">
    <location>
        <position position="289"/>
    </location>
</feature>
<comment type="caution">
    <text evidence="3">The sequence shown here is derived from an EMBL/GenBank/DDBJ whole genome shotgun (WGS) entry which is preliminary data.</text>
</comment>
<evidence type="ECO:0000256" key="1">
    <source>
        <dbReference type="PROSITE-ProRule" id="PRU01122"/>
    </source>
</evidence>
<evidence type="ECO:0000313" key="3">
    <source>
        <dbReference type="EMBL" id="GAA3714472.1"/>
    </source>
</evidence>